<organism evidence="1 2">
    <name type="scientific">Paenibacillus algicola</name>
    <dbReference type="NCBI Taxonomy" id="2565926"/>
    <lineage>
        <taxon>Bacteria</taxon>
        <taxon>Bacillati</taxon>
        <taxon>Bacillota</taxon>
        <taxon>Bacilli</taxon>
        <taxon>Bacillales</taxon>
        <taxon>Paenibacillaceae</taxon>
        <taxon>Paenibacillus</taxon>
    </lineage>
</organism>
<dbReference type="Proteomes" id="UP000300879">
    <property type="component" value="Chromosome"/>
</dbReference>
<evidence type="ECO:0000313" key="2">
    <source>
        <dbReference type="Proteomes" id="UP000300879"/>
    </source>
</evidence>
<gene>
    <name evidence="1" type="ORF">E6C60_4102</name>
</gene>
<proteinExistence type="predicted"/>
<dbReference type="EMBL" id="CP040396">
    <property type="protein sequence ID" value="QCT04807.1"/>
    <property type="molecule type" value="Genomic_DNA"/>
</dbReference>
<sequence length="37" mass="4045">MKPGIGPNRPEVDARFFARFFDLRLRGLGCLGGLPVA</sequence>
<accession>A0A4P8XPE6</accession>
<reference evidence="1 2" key="1">
    <citation type="submission" date="2019-05" db="EMBL/GenBank/DDBJ databases">
        <authorList>
            <person name="Chen C."/>
        </authorList>
    </citation>
    <scope>NUCLEOTIDE SEQUENCE [LARGE SCALE GENOMIC DNA]</scope>
    <source>
        <strain evidence="1 2">HB172198</strain>
    </source>
</reference>
<keyword evidence="2" id="KW-1185">Reference proteome</keyword>
<name>A0A4P8XPE6_9BACL</name>
<dbReference type="KEGG" id="palo:E6C60_4102"/>
<dbReference type="AlphaFoldDB" id="A0A4P8XPE6"/>
<protein>
    <submittedName>
        <fullName evidence="1">Uncharacterized protein</fullName>
    </submittedName>
</protein>
<evidence type="ECO:0000313" key="1">
    <source>
        <dbReference type="EMBL" id="QCT04807.1"/>
    </source>
</evidence>